<dbReference type="Gene3D" id="1.20.120.330">
    <property type="entry name" value="Nucleotidyltransferases domain 2"/>
    <property type="match status" value="1"/>
</dbReference>
<dbReference type="InterPro" id="IPR052226">
    <property type="entry name" value="UPF0332_toxin"/>
</dbReference>
<keyword evidence="4" id="KW-1185">Reference proteome</keyword>
<sequence length="120" mass="13383">MLAFADEKLRAAKLLVEGGAWGDASSRAYYAAFHAVSAALLSRNETYSRHGQVLGAFNRRFIHPGFFPPEFTALLTRLFENRQSGDYDVLPGVTEDEARQDIVDAQRIIEAIRQFLAGHV</sequence>
<comment type="caution">
    <text evidence="3">The sequence shown here is derived from an EMBL/GenBank/DDBJ whole genome shotgun (WGS) entry which is preliminary data.</text>
</comment>
<evidence type="ECO:0000313" key="4">
    <source>
        <dbReference type="Proteomes" id="UP000019140"/>
    </source>
</evidence>
<dbReference type="EMBL" id="AZHX01001443">
    <property type="protein sequence ID" value="ETX03360.1"/>
    <property type="molecule type" value="Genomic_DNA"/>
</dbReference>
<feature type="domain" description="HEPN" evidence="2">
    <location>
        <begin position="5"/>
        <end position="113"/>
    </location>
</feature>
<dbReference type="Pfam" id="PF05168">
    <property type="entry name" value="HEPN"/>
    <property type="match status" value="1"/>
</dbReference>
<dbReference type="HOGENOM" id="CLU_151247_4_1_7"/>
<dbReference type="InterPro" id="IPR007842">
    <property type="entry name" value="HEPN_dom"/>
</dbReference>
<dbReference type="GO" id="GO:0003677">
    <property type="term" value="F:DNA binding"/>
    <property type="evidence" value="ECO:0007669"/>
    <property type="project" value="UniProtKB-KW"/>
</dbReference>
<gene>
    <name evidence="3" type="ORF">ETSY2_33680</name>
</gene>
<comment type="similarity">
    <text evidence="1">Belongs to the UPF0332 family.</text>
</comment>
<organism evidence="3 4">
    <name type="scientific">Candidatus Entotheonella gemina</name>
    <dbReference type="NCBI Taxonomy" id="1429439"/>
    <lineage>
        <taxon>Bacteria</taxon>
        <taxon>Pseudomonadati</taxon>
        <taxon>Nitrospinota/Tectimicrobiota group</taxon>
        <taxon>Candidatus Tectimicrobiota</taxon>
        <taxon>Candidatus Entotheonellia</taxon>
        <taxon>Candidatus Entotheonellales</taxon>
        <taxon>Candidatus Entotheonellaceae</taxon>
        <taxon>Candidatus Entotheonella</taxon>
    </lineage>
</organism>
<name>W4LZK9_9BACT</name>
<evidence type="ECO:0000313" key="3">
    <source>
        <dbReference type="EMBL" id="ETX03360.1"/>
    </source>
</evidence>
<evidence type="ECO:0000256" key="1">
    <source>
        <dbReference type="ARBA" id="ARBA00038248"/>
    </source>
</evidence>
<accession>W4LZK9</accession>
<protein>
    <submittedName>
        <fullName evidence="3">DNA-binding protein</fullName>
    </submittedName>
</protein>
<dbReference type="PANTHER" id="PTHR36565:SF1">
    <property type="entry name" value="UPF0332 PROTEIN TM_1000"/>
    <property type="match status" value="1"/>
</dbReference>
<evidence type="ECO:0000259" key="2">
    <source>
        <dbReference type="Pfam" id="PF05168"/>
    </source>
</evidence>
<dbReference type="Proteomes" id="UP000019140">
    <property type="component" value="Unassembled WGS sequence"/>
</dbReference>
<dbReference type="PANTHER" id="PTHR36565">
    <property type="entry name" value="UPF0332 PROTEIN TM_1000"/>
    <property type="match status" value="1"/>
</dbReference>
<proteinExistence type="inferred from homology"/>
<keyword evidence="3" id="KW-0238">DNA-binding</keyword>
<reference evidence="3 4" key="1">
    <citation type="journal article" date="2014" name="Nature">
        <title>An environmental bacterial taxon with a large and distinct metabolic repertoire.</title>
        <authorList>
            <person name="Wilson M.C."/>
            <person name="Mori T."/>
            <person name="Ruckert C."/>
            <person name="Uria A.R."/>
            <person name="Helf M.J."/>
            <person name="Takada K."/>
            <person name="Gernert C."/>
            <person name="Steffens U.A."/>
            <person name="Heycke N."/>
            <person name="Schmitt S."/>
            <person name="Rinke C."/>
            <person name="Helfrich E.J."/>
            <person name="Brachmann A.O."/>
            <person name="Gurgui C."/>
            <person name="Wakimoto T."/>
            <person name="Kracht M."/>
            <person name="Crusemann M."/>
            <person name="Hentschel U."/>
            <person name="Abe I."/>
            <person name="Matsunaga S."/>
            <person name="Kalinowski J."/>
            <person name="Takeyama H."/>
            <person name="Piel J."/>
        </authorList>
    </citation>
    <scope>NUCLEOTIDE SEQUENCE [LARGE SCALE GENOMIC DNA]</scope>
    <source>
        <strain evidence="4">TSY2</strain>
    </source>
</reference>
<dbReference type="AlphaFoldDB" id="W4LZK9"/>